<dbReference type="InterPro" id="IPR032675">
    <property type="entry name" value="LRR_dom_sf"/>
</dbReference>
<reference evidence="2 3" key="1">
    <citation type="submission" date="2016-02" db="EMBL/GenBank/DDBJ databases">
        <title>Genome analysis of coral dinoflagellate symbionts highlights evolutionary adaptations to a symbiotic lifestyle.</title>
        <authorList>
            <person name="Aranda M."/>
            <person name="Li Y."/>
            <person name="Liew Y.J."/>
            <person name="Baumgarten S."/>
            <person name="Simakov O."/>
            <person name="Wilson M."/>
            <person name="Piel J."/>
            <person name="Ashoor H."/>
            <person name="Bougouffa S."/>
            <person name="Bajic V.B."/>
            <person name="Ryu T."/>
            <person name="Ravasi T."/>
            <person name="Bayer T."/>
            <person name="Micklem G."/>
            <person name="Kim H."/>
            <person name="Bhak J."/>
            <person name="Lajeunesse T.C."/>
            <person name="Voolstra C.R."/>
        </authorList>
    </citation>
    <scope>NUCLEOTIDE SEQUENCE [LARGE SCALE GENOMIC DNA]</scope>
    <source>
        <strain evidence="2 3">CCMP2467</strain>
    </source>
</reference>
<dbReference type="Proteomes" id="UP000186817">
    <property type="component" value="Unassembled WGS sequence"/>
</dbReference>
<dbReference type="SUPFAM" id="SSF52047">
    <property type="entry name" value="RNI-like"/>
    <property type="match status" value="1"/>
</dbReference>
<sequence length="1762" mass="194846">MRRCDFREGVQAVTGQLFAQGHMAWFLPLMLLLSIPRAFGVGDACNSSAVTSLPPLVDHKTVRKGQGEMIWSFPPPAEDFAIVLTPSNSSVNPDMRLYMASPTTACQPMLNSQELGADYMRLGRNLTEHWNVSVYFLHVTCRDEETCRYHLAFSKFEEWEEMAAGEQRSAIAYHGVPLHFKFRCTATCANASEAGTQRRITFSAWPRDASSLRHLSLLVRRGDYPTTNAHEHINASRGWFSGEVVSTTAKAGTYYVTVLKRHGLSTLPFVISVSLPTTIETLQLGKPTFGAAQKGVPSFYKFYVARAETDIEVYLTKLDGDPDCAVSHQQENERPTLSKSQWRSAKAGDDEISIPPADPERRRHKTGWFHVGVHSLSEDSTFSIIAFAENHVEQAADTEQGKDGYMIQWTELWMGLPQAMAAQPGRPANFLYYSQLAAPKLFVNIEAIAGNKPDVCVQNCGEDPHRCPWISIFASETTRASAPDTAVSFCGEGSLRGYAGDEQVTILKPCTKCWYTVLVTSALKRSRFKIQLGAEGRAHPLVEGESFKGHADSGDECPVLAYDLVESEIESRAAPDASLQISMTPIYGEPVFDVRKDSEDGKVLFNSSGAGHDSWELKLSADVAKTAAGIYYVQVCAAGPQHAQFRITVAWDKPLLRPGSAKPVPQKLGVAMLNDGEVQMGSISAKKHDVYLFIPASVEQSPTIRVSVTSIGGGCKLYVLAPQTGSESKAKEAMRAFLQNPAEVADWTTAEQDSSEIVISPSDAKYVAPTSSNLYVFLVSAETDTDFEIAASTGGVEELLTTGLPLRGEVARGEYRRYRVAIAEAGRHLSIQLTAENGDCDLYVHIVPDVSSESFVLRSENVGSDSIFVDAFSELNQMHCGEKMIQTYGECVYFVAIKGISSRSAYQLQAIVPAALPLPLTMSTSRAVTLPPGGIQYFYTLAERTRSTLIEAQAEDENGGELAESAVKTAEHVASTIKFGYGSVVKAHSKLKKLVANEPEHKKDCKSPRLEVLGKCACPAGLRWDSAENSCRTNRGAMYFYMYRGQSDHNYPMNNVDMADLAGVMYYLHHEIVKTNATPGVRMNGITRILRWLVTVRPSQEVEEGRTFMPFVAFDSGRCSVPGCNRLWDHYGFAVGCQRLSQGTDLKYAYQSPNNPFGVWYSLPGPCPALRVGEKDGRCMATYRGGMCEDLEESQHCTYTVDFAGEIFLDELEGVKDFGKWQSEGNREYDPTTDRGIFQHQCADAVNCVEVQSGALNQVAMKVMPLAEAKHPNASKLGEVDMTGTFFAGVWSLMLEPTRFSAVCTYLTLNCASLLTFQSHGVMEGMAEVARWGSFVYVDYPDCAVVDVQLHGRNVTDADLPSLLRHMTERLSSGEGWMGYQLDLSHNAGITDFGISIHLAPFLRKWPHCRVLKLSETSAGDSSLKALVEWVCQGQVMELNLSELGGTLSNDMVWAFLQKLKDRRRLPYWHPCGNSSLWLRLDHNDIENIDLLADKGQTLAYLQVWEKAAKGWTVRSQQKPLLARPSVEVALFPASHAKERHVEIKADMRKQLLSMLHVSGEARAEGTTRAPMVFTEDEYRLWQMESREDAENGADDRNEETFGGEAIAAGWSFEENLAANQRLAKRGSGWSQEAPKVQVPVPEPIPEPPAATQSSLTDAKQQVEAEVRQLVRDVDVLRAEDFNGKVKQWFHALRSKGGIEKVTEATATLRLILKHKRRGEVEKWSSYLRSLLEKIHFGDLLHCPTPGESQLPSQAQAAQVFQ</sequence>
<dbReference type="Gene3D" id="3.80.10.10">
    <property type="entry name" value="Ribonuclease Inhibitor"/>
    <property type="match status" value="1"/>
</dbReference>
<evidence type="ECO:0000256" key="1">
    <source>
        <dbReference type="SAM" id="SignalP"/>
    </source>
</evidence>
<dbReference type="EMBL" id="LSRX01000217">
    <property type="protein sequence ID" value="OLQ04157.1"/>
    <property type="molecule type" value="Genomic_DNA"/>
</dbReference>
<keyword evidence="3" id="KW-1185">Reference proteome</keyword>
<keyword evidence="1" id="KW-0732">Signal</keyword>
<accession>A0A1Q9E9S0</accession>
<proteinExistence type="predicted"/>
<organism evidence="2 3">
    <name type="scientific">Symbiodinium microadriaticum</name>
    <name type="common">Dinoflagellate</name>
    <name type="synonym">Zooxanthella microadriatica</name>
    <dbReference type="NCBI Taxonomy" id="2951"/>
    <lineage>
        <taxon>Eukaryota</taxon>
        <taxon>Sar</taxon>
        <taxon>Alveolata</taxon>
        <taxon>Dinophyceae</taxon>
        <taxon>Suessiales</taxon>
        <taxon>Symbiodiniaceae</taxon>
        <taxon>Symbiodinium</taxon>
    </lineage>
</organism>
<evidence type="ECO:0000313" key="2">
    <source>
        <dbReference type="EMBL" id="OLQ04157.1"/>
    </source>
</evidence>
<feature type="signal peptide" evidence="1">
    <location>
        <begin position="1"/>
        <end position="40"/>
    </location>
</feature>
<dbReference type="OrthoDB" id="427201at2759"/>
<gene>
    <name evidence="2" type="ORF">AK812_SmicGene12824</name>
</gene>
<evidence type="ECO:0000313" key="3">
    <source>
        <dbReference type="Proteomes" id="UP000186817"/>
    </source>
</evidence>
<name>A0A1Q9E9S0_SYMMI</name>
<protein>
    <submittedName>
        <fullName evidence="2">Uncharacterized protein</fullName>
    </submittedName>
</protein>
<feature type="chain" id="PRO_5012525557" evidence="1">
    <location>
        <begin position="41"/>
        <end position="1762"/>
    </location>
</feature>
<comment type="caution">
    <text evidence="2">The sequence shown here is derived from an EMBL/GenBank/DDBJ whole genome shotgun (WGS) entry which is preliminary data.</text>
</comment>